<accession>A0A380KCT3</accession>
<dbReference type="EMBL" id="UHFN01000007">
    <property type="protein sequence ID" value="SUN62895.1"/>
    <property type="molecule type" value="Genomic_DNA"/>
</dbReference>
<proteinExistence type="predicted"/>
<keyword evidence="3" id="KW-1185">Reference proteome</keyword>
<feature type="transmembrane region" description="Helical" evidence="1">
    <location>
        <begin position="79"/>
        <end position="101"/>
    </location>
</feature>
<sequence>MRKNSSPIIRELSSAGCLALFGFTNNQGLLVGLIYLLLVSLQVLVYLNSRAKNRWLFALSALFLVEMIGYILTSSDLSLLVLCSLTLSIGYLPTVLSYNPFIGIRIFSTRYSGENWQATHALLAFLSLPVSCLIIPLSYVMTSNNLIVLTYSLWIVIPLIYSIKRHRTS</sequence>
<organism evidence="2 3">
    <name type="scientific">Streptococcus hyointestinalis</name>
    <dbReference type="NCBI Taxonomy" id="1337"/>
    <lineage>
        <taxon>Bacteria</taxon>
        <taxon>Bacillati</taxon>
        <taxon>Bacillota</taxon>
        <taxon>Bacilli</taxon>
        <taxon>Lactobacillales</taxon>
        <taxon>Streptococcaceae</taxon>
        <taxon>Streptococcus</taxon>
    </lineage>
</organism>
<keyword evidence="1" id="KW-0472">Membrane</keyword>
<feature type="transmembrane region" description="Helical" evidence="1">
    <location>
        <begin position="146"/>
        <end position="163"/>
    </location>
</feature>
<dbReference type="Proteomes" id="UP000254924">
    <property type="component" value="Unassembled WGS sequence"/>
</dbReference>
<reference evidence="2 3" key="1">
    <citation type="submission" date="2018-06" db="EMBL/GenBank/DDBJ databases">
        <authorList>
            <consortium name="Pathogen Informatics"/>
            <person name="Doyle S."/>
        </authorList>
    </citation>
    <scope>NUCLEOTIDE SEQUENCE [LARGE SCALE GENOMIC DNA]</scope>
    <source>
        <strain evidence="2 3">NCTC12224</strain>
    </source>
</reference>
<protein>
    <submittedName>
        <fullName evidence="2">Predicted integral membrane protein</fullName>
    </submittedName>
</protein>
<feature type="transmembrane region" description="Helical" evidence="1">
    <location>
        <begin position="121"/>
        <end position="140"/>
    </location>
</feature>
<evidence type="ECO:0000313" key="2">
    <source>
        <dbReference type="EMBL" id="SUN62895.1"/>
    </source>
</evidence>
<keyword evidence="1" id="KW-0812">Transmembrane</keyword>
<feature type="transmembrane region" description="Helical" evidence="1">
    <location>
        <begin position="55"/>
        <end position="73"/>
    </location>
</feature>
<evidence type="ECO:0000313" key="3">
    <source>
        <dbReference type="Proteomes" id="UP000254924"/>
    </source>
</evidence>
<name>A0A380KCT3_9STRE</name>
<evidence type="ECO:0000256" key="1">
    <source>
        <dbReference type="SAM" id="Phobius"/>
    </source>
</evidence>
<dbReference type="Pfam" id="PF13630">
    <property type="entry name" value="SdpI"/>
    <property type="match status" value="1"/>
</dbReference>
<keyword evidence="1" id="KW-1133">Transmembrane helix</keyword>
<dbReference type="AlphaFoldDB" id="A0A380KCT3"/>
<dbReference type="InterPro" id="IPR025962">
    <property type="entry name" value="SdpI/YhfL"/>
</dbReference>
<feature type="transmembrane region" description="Helical" evidence="1">
    <location>
        <begin position="28"/>
        <end position="48"/>
    </location>
</feature>
<gene>
    <name evidence="2" type="ORF">NCTC12224_02126</name>
</gene>
<dbReference type="GeneID" id="78357380"/>
<dbReference type="RefSeq" id="WP_172605577.1">
    <property type="nucleotide sequence ID" value="NZ_JBNPNB010000003.1"/>
</dbReference>